<keyword evidence="2" id="KW-1185">Reference proteome</keyword>
<proteinExistence type="predicted"/>
<reference evidence="1 2" key="1">
    <citation type="submission" date="2023-04" db="EMBL/GenBank/DDBJ databases">
        <title>Bacteria Genome Submission.</title>
        <authorList>
            <person name="Isaac P."/>
        </authorList>
    </citation>
    <scope>NUCLEOTIDE SEQUENCE [LARGE SCALE GENOMIC DNA]</scope>
    <source>
        <strain evidence="1 2">SampleS7P1</strain>
        <plasmid evidence="1 2">unnamed1</plasmid>
    </source>
</reference>
<gene>
    <name evidence="1" type="ORF">QJS64_19390</name>
</gene>
<geneLocation type="plasmid" evidence="1 2">
    <name>unnamed1</name>
</geneLocation>
<evidence type="ECO:0000313" key="2">
    <source>
        <dbReference type="Proteomes" id="UP001239169"/>
    </source>
</evidence>
<organism evidence="1 2">
    <name type="scientific">Paraclostridium bifermentans</name>
    <name type="common">Clostridium bifermentans</name>
    <dbReference type="NCBI Taxonomy" id="1490"/>
    <lineage>
        <taxon>Bacteria</taxon>
        <taxon>Bacillati</taxon>
        <taxon>Bacillota</taxon>
        <taxon>Clostridia</taxon>
        <taxon>Peptostreptococcales</taxon>
        <taxon>Peptostreptococcaceae</taxon>
        <taxon>Paraclostridium</taxon>
    </lineage>
</organism>
<evidence type="ECO:0000313" key="1">
    <source>
        <dbReference type="EMBL" id="WGX77373.1"/>
    </source>
</evidence>
<dbReference type="EMBL" id="CP124686">
    <property type="protein sequence ID" value="WGX77373.1"/>
    <property type="molecule type" value="Genomic_DNA"/>
</dbReference>
<protein>
    <submittedName>
        <fullName evidence="1">Uncharacterized protein</fullName>
    </submittedName>
</protein>
<name>A0ABY8R9N7_PARBF</name>
<accession>A0ABY8R9N7</accession>
<dbReference type="Proteomes" id="UP001239169">
    <property type="component" value="Plasmid unnamed1"/>
</dbReference>
<keyword evidence="1" id="KW-0614">Plasmid</keyword>
<sequence length="180" mass="21403">MNKSKLIIHNRKFLGTLDFYVIRKIHEDLEDIGINCTYQEMFRFISSFEDLGTDKGQITLCSLILHSILRCSHIEEEEFVELFNSDTSEDERELADIFKSRFDYINSLFKKCMPPSSKEDSEFDDEDIYVSKKTNWDFNHMEYLWYSVLKRNDDFYNTTPRTFFAQLEEFSKANSKNGGK</sequence>